<feature type="compositionally biased region" description="Polar residues" evidence="1">
    <location>
        <begin position="194"/>
        <end position="210"/>
    </location>
</feature>
<evidence type="ECO:0000313" key="2">
    <source>
        <dbReference type="EMBL" id="CEL95415.1"/>
    </source>
</evidence>
<feature type="compositionally biased region" description="Basic and acidic residues" evidence="1">
    <location>
        <begin position="439"/>
        <end position="450"/>
    </location>
</feature>
<protein>
    <submittedName>
        <fullName evidence="2">Uncharacterized protein</fullName>
    </submittedName>
</protein>
<feature type="compositionally biased region" description="Polar residues" evidence="1">
    <location>
        <begin position="331"/>
        <end position="356"/>
    </location>
</feature>
<feature type="compositionally biased region" description="Basic and acidic residues" evidence="1">
    <location>
        <begin position="265"/>
        <end position="275"/>
    </location>
</feature>
<accession>A0A0G4EHB3</accession>
<feature type="compositionally biased region" description="Low complexity" evidence="1">
    <location>
        <begin position="98"/>
        <end position="110"/>
    </location>
</feature>
<reference evidence="2 3" key="1">
    <citation type="submission" date="2014-11" db="EMBL/GenBank/DDBJ databases">
        <authorList>
            <person name="Zhu J."/>
            <person name="Qi W."/>
            <person name="Song R."/>
        </authorList>
    </citation>
    <scope>NUCLEOTIDE SEQUENCE [LARGE SCALE GENOMIC DNA]</scope>
</reference>
<feature type="compositionally biased region" description="Basic and acidic residues" evidence="1">
    <location>
        <begin position="152"/>
        <end position="170"/>
    </location>
</feature>
<sequence length="450" mass="49879">MTAVSCGPVVVDALAGAFKRMHPDEDLSLLDDDAFEARLQAFYRRLAEETVAELRNPSNGGQTVAPATRIIQMPTREVVAGCVHTALKHLEDNPHLLAPPSADAQASPADVTAKEESVAEGDKGGQMSSTGLRTTAASGPAAESEASSVVANKDKDEAKTEAPQDEKAPEQRVNGSVRGAADAAGGPPAPPPSTHQAANGAHATSLSNGNRGPGSFYGPLRNGAANGDQTDQRKQDNKDGGHVVPLAVGFREREMSPCSSRSASRPRDDDRDRRSHGNRQRSRSPLRRDGRDERRGSDRGSSGRDRPRDHHQHGRSYYPDHGNSYDRRSNDYSPSRNYSHYSYDNRGRNTTTSTIAGTGHYSNYRRRQSHNDFYFYNNHHHHQRGRRNDSYDDYDDRRDSRWWERGANRWDNADPYHWETSYGYRGHGGGGGHQGGVFDQRRWEDRSIRR</sequence>
<proteinExistence type="predicted"/>
<evidence type="ECO:0000313" key="3">
    <source>
        <dbReference type="Proteomes" id="UP000041254"/>
    </source>
</evidence>
<feature type="compositionally biased region" description="Basic and acidic residues" evidence="1">
    <location>
        <begin position="286"/>
        <end position="308"/>
    </location>
</feature>
<feature type="compositionally biased region" description="Low complexity" evidence="1">
    <location>
        <begin position="136"/>
        <end position="151"/>
    </location>
</feature>
<feature type="region of interest" description="Disordered" evidence="1">
    <location>
        <begin position="427"/>
        <end position="450"/>
    </location>
</feature>
<feature type="region of interest" description="Disordered" evidence="1">
    <location>
        <begin position="93"/>
        <end position="360"/>
    </location>
</feature>
<feature type="compositionally biased region" description="Polar residues" evidence="1">
    <location>
        <begin position="126"/>
        <end position="135"/>
    </location>
</feature>
<evidence type="ECO:0000256" key="1">
    <source>
        <dbReference type="SAM" id="MobiDB-lite"/>
    </source>
</evidence>
<feature type="compositionally biased region" description="Basic and acidic residues" evidence="1">
    <location>
        <begin position="230"/>
        <end position="241"/>
    </location>
</feature>
<keyword evidence="3" id="KW-1185">Reference proteome</keyword>
<dbReference type="Proteomes" id="UP000041254">
    <property type="component" value="Unassembled WGS sequence"/>
</dbReference>
<feature type="compositionally biased region" description="Basic and acidic residues" evidence="1">
    <location>
        <begin position="112"/>
        <end position="123"/>
    </location>
</feature>
<name>A0A0G4EHB3_VITBC</name>
<organism evidence="2 3">
    <name type="scientific">Vitrella brassicaformis (strain CCMP3155)</name>
    <dbReference type="NCBI Taxonomy" id="1169540"/>
    <lineage>
        <taxon>Eukaryota</taxon>
        <taxon>Sar</taxon>
        <taxon>Alveolata</taxon>
        <taxon>Colpodellida</taxon>
        <taxon>Vitrellaceae</taxon>
        <taxon>Vitrella</taxon>
    </lineage>
</organism>
<dbReference type="AlphaFoldDB" id="A0A0G4EHB3"/>
<dbReference type="InParanoid" id="A0A0G4EHB3"/>
<feature type="compositionally biased region" description="Basic residues" evidence="1">
    <location>
        <begin position="276"/>
        <end position="285"/>
    </location>
</feature>
<dbReference type="VEuPathDB" id="CryptoDB:Vbra_11845"/>
<dbReference type="EMBL" id="CDMY01000227">
    <property type="protein sequence ID" value="CEL95415.1"/>
    <property type="molecule type" value="Genomic_DNA"/>
</dbReference>
<gene>
    <name evidence="2" type="ORF">Vbra_11845</name>
</gene>